<keyword evidence="4 12" id="KW-0479">Metal-binding</keyword>
<dbReference type="SUPFAM" id="SSF52540">
    <property type="entry name" value="P-loop containing nucleoside triphosphate hydrolases"/>
    <property type="match status" value="1"/>
</dbReference>
<feature type="binding site" evidence="12">
    <location>
        <position position="228"/>
    </location>
    <ligand>
        <name>CTP</name>
        <dbReference type="ChEBI" id="CHEBI:37563"/>
        <note>allosteric inhibitor</note>
    </ligand>
</feature>
<feature type="active site" evidence="12">
    <location>
        <position position="523"/>
    </location>
</feature>
<dbReference type="NCBIfam" id="NF003792">
    <property type="entry name" value="PRK05380.1"/>
    <property type="match status" value="1"/>
</dbReference>
<evidence type="ECO:0000256" key="4">
    <source>
        <dbReference type="ARBA" id="ARBA00022723"/>
    </source>
</evidence>
<dbReference type="FunFam" id="3.40.50.880:FF:000002">
    <property type="entry name" value="CTP synthase"/>
    <property type="match status" value="1"/>
</dbReference>
<reference evidence="15 16" key="1">
    <citation type="submission" date="2019-07" db="EMBL/GenBank/DDBJ databases">
        <title>Luteimonas sp. YD-1 nov., isolated from acidic soil.</title>
        <authorList>
            <person name="Zhou J."/>
        </authorList>
    </citation>
    <scope>NUCLEOTIDE SEQUENCE [LARGE SCALE GENOMIC DNA]</scope>
    <source>
        <strain evidence="15 16">YD-1</strain>
    </source>
</reference>
<comment type="activity regulation">
    <text evidence="12">Allosterically activated by GTP, when glutamine is the substrate; GTP has no effect on the reaction when ammonia is the substrate. The allosteric effector GTP functions by stabilizing the protein conformation that binds the tetrahedral intermediate(s) formed during glutamine hydrolysis. Inhibited by the product CTP, via allosteric rather than competitive inhibition.</text>
</comment>
<dbReference type="InterPro" id="IPR017926">
    <property type="entry name" value="GATASE"/>
</dbReference>
<keyword evidence="16" id="KW-1185">Reference proteome</keyword>
<keyword evidence="6 12" id="KW-0067">ATP-binding</keyword>
<evidence type="ECO:0000256" key="7">
    <source>
        <dbReference type="ARBA" id="ARBA00022842"/>
    </source>
</evidence>
<feature type="domain" description="CTP synthase N-terminal" evidence="14">
    <location>
        <begin position="11"/>
        <end position="271"/>
    </location>
</feature>
<comment type="similarity">
    <text evidence="2 12">Belongs to the CTP synthase family.</text>
</comment>
<gene>
    <name evidence="12" type="primary">pyrG</name>
    <name evidence="15" type="ORF">FQY79_04225</name>
</gene>
<evidence type="ECO:0000259" key="13">
    <source>
        <dbReference type="Pfam" id="PF00117"/>
    </source>
</evidence>
<dbReference type="CDD" id="cd01746">
    <property type="entry name" value="GATase1_CTP_Synthase"/>
    <property type="match status" value="1"/>
</dbReference>
<dbReference type="InterPro" id="IPR004468">
    <property type="entry name" value="CTP_synthase"/>
</dbReference>
<feature type="binding site" evidence="12">
    <location>
        <position position="77"/>
    </location>
    <ligand>
        <name>Mg(2+)</name>
        <dbReference type="ChEBI" id="CHEBI:18420"/>
    </ligand>
</feature>
<dbReference type="EMBL" id="VOHE01000002">
    <property type="protein sequence ID" value="TWT20553.1"/>
    <property type="molecule type" value="Genomic_DNA"/>
</dbReference>
<keyword evidence="8 12" id="KW-0315">Glutamine amidotransferase</keyword>
<proteinExistence type="inferred from homology"/>
<dbReference type="Gene3D" id="3.40.50.880">
    <property type="match status" value="1"/>
</dbReference>
<sequence>MTSPGYVTPLVFVTGGVVSSLGKGIAAASLAAILEARGLRVTLMKLDPYINVDPGTMSPFQHGEVYVTDDGAETDLDLGHYERFINVRLSGKNSITTGKIYESVIRKERRGDYLGATVQVIPHITDEIKRCIDAATQGFDVALVEIGGTVGDIESLPFLEAIRQIRAERGPDKAMFMHLTLVPFIAAAGELKTKPTQHSVKELRSIGIQPDILVCRSEQPLPDGERRKIALFTNVSEKAVISAVDLDNIHKLPMWLHAQGLDALVVERLGLADKAAPADLSEWLAVVDASEHPIDEVDIAVVGKYVDHKDAYKSVGEALRHGGIRQRTRVNLRWIESQDIERDGAGRVLAGVHGVLVPGGFGDRGFEGKVLAAQYAREQGIPYFGICYGMQAAVVDFARHVAGLEGANSTENDRQTPHPVIGLITEWRTSSGEVERRDEKSDLGGTMRLGLQEQRIKPGTRARELYGKDVVGERHRHRYEFNNRYRTQLEDAGLVISAKSMDDLLVEMVELPDHPWFIACQAHPEFLSTPRTGHPLFVGFVRAAREHKAGGKLLKEAKA</sequence>
<comment type="pathway">
    <text evidence="1 12">Pyrimidine metabolism; CTP biosynthesis via de novo pathway; CTP from UDP: step 2/2.</text>
</comment>
<dbReference type="AlphaFoldDB" id="A0A5C5U2F9"/>
<feature type="domain" description="Glutamine amidotransferase" evidence="13">
    <location>
        <begin position="309"/>
        <end position="542"/>
    </location>
</feature>
<feature type="binding site" evidence="12">
    <location>
        <begin position="192"/>
        <end position="197"/>
    </location>
    <ligand>
        <name>CTP</name>
        <dbReference type="ChEBI" id="CHEBI:37563"/>
        <note>allosteric inhibitor</note>
    </ligand>
</feature>
<keyword evidence="5 12" id="KW-0547">Nucleotide-binding</keyword>
<feature type="binding site" evidence="12">
    <location>
        <begin position="20"/>
        <end position="25"/>
    </location>
    <ligand>
        <name>ATP</name>
        <dbReference type="ChEBI" id="CHEBI:30616"/>
    </ligand>
</feature>
<dbReference type="Pfam" id="PF06418">
    <property type="entry name" value="CTP_synth_N"/>
    <property type="match status" value="1"/>
</dbReference>
<dbReference type="HAMAP" id="MF_01227">
    <property type="entry name" value="PyrG"/>
    <property type="match status" value="1"/>
</dbReference>
<evidence type="ECO:0000313" key="16">
    <source>
        <dbReference type="Proteomes" id="UP000315949"/>
    </source>
</evidence>
<evidence type="ECO:0000256" key="2">
    <source>
        <dbReference type="ARBA" id="ARBA00007533"/>
    </source>
</evidence>
<evidence type="ECO:0000256" key="9">
    <source>
        <dbReference type="ARBA" id="ARBA00022975"/>
    </source>
</evidence>
<evidence type="ECO:0000256" key="6">
    <source>
        <dbReference type="ARBA" id="ARBA00022840"/>
    </source>
</evidence>
<dbReference type="CDD" id="cd03113">
    <property type="entry name" value="CTPS_N"/>
    <property type="match status" value="1"/>
</dbReference>
<dbReference type="InterPro" id="IPR017456">
    <property type="entry name" value="CTP_synthase_N"/>
</dbReference>
<keyword evidence="7 12" id="KW-0460">Magnesium</keyword>
<dbReference type="GO" id="GO:0097268">
    <property type="term" value="C:cytoophidium"/>
    <property type="evidence" value="ECO:0007669"/>
    <property type="project" value="UniProtKB-ARBA"/>
</dbReference>
<evidence type="ECO:0000259" key="14">
    <source>
        <dbReference type="Pfam" id="PF06418"/>
    </source>
</evidence>
<dbReference type="GO" id="GO:0046872">
    <property type="term" value="F:metal ion binding"/>
    <property type="evidence" value="ECO:0007669"/>
    <property type="project" value="UniProtKB-KW"/>
</dbReference>
<dbReference type="PANTHER" id="PTHR11550">
    <property type="entry name" value="CTP SYNTHASE"/>
    <property type="match status" value="1"/>
</dbReference>
<dbReference type="RefSeq" id="WP_146311128.1">
    <property type="nucleotide sequence ID" value="NZ_VOHE01000002.1"/>
</dbReference>
<feature type="binding site" evidence="12">
    <location>
        <position position="411"/>
    </location>
    <ligand>
        <name>L-glutamine</name>
        <dbReference type="ChEBI" id="CHEBI:58359"/>
    </ligand>
</feature>
<dbReference type="GO" id="GO:0044210">
    <property type="term" value="P:'de novo' CTP biosynthetic process"/>
    <property type="evidence" value="ECO:0007669"/>
    <property type="project" value="UniProtKB-UniRule"/>
</dbReference>
<comment type="caution">
    <text evidence="12">Lacks conserved residue(s) required for the propagation of feature annotation.</text>
</comment>
<feature type="active site" description="Nucleophile; for glutamine hydrolysis" evidence="12">
    <location>
        <position position="387"/>
    </location>
</feature>
<dbReference type="GO" id="GO:0019856">
    <property type="term" value="P:pyrimidine nucleobase biosynthetic process"/>
    <property type="evidence" value="ECO:0007669"/>
    <property type="project" value="TreeGrafter"/>
</dbReference>
<dbReference type="OrthoDB" id="9801107at2"/>
<feature type="binding site" evidence="12">
    <location>
        <position position="246"/>
    </location>
    <ligand>
        <name>ATP</name>
        <dbReference type="ChEBI" id="CHEBI:30616"/>
    </ligand>
</feature>
<feature type="binding site" evidence="12">
    <location>
        <position position="228"/>
    </location>
    <ligand>
        <name>UTP</name>
        <dbReference type="ChEBI" id="CHEBI:46398"/>
    </ligand>
</feature>
<feature type="binding site" evidence="12">
    <location>
        <position position="478"/>
    </location>
    <ligand>
        <name>L-glutamine</name>
        <dbReference type="ChEBI" id="CHEBI:58359"/>
    </ligand>
</feature>
<dbReference type="GO" id="GO:0005829">
    <property type="term" value="C:cytosol"/>
    <property type="evidence" value="ECO:0007669"/>
    <property type="project" value="TreeGrafter"/>
</dbReference>
<keyword evidence="3 12" id="KW-0436">Ligase</keyword>
<evidence type="ECO:0000256" key="10">
    <source>
        <dbReference type="ARBA" id="ARBA00047781"/>
    </source>
</evidence>
<dbReference type="PROSITE" id="PS51273">
    <property type="entry name" value="GATASE_TYPE_1"/>
    <property type="match status" value="1"/>
</dbReference>
<dbReference type="Proteomes" id="UP000315949">
    <property type="component" value="Unassembled WGS sequence"/>
</dbReference>
<evidence type="ECO:0000256" key="3">
    <source>
        <dbReference type="ARBA" id="ARBA00022598"/>
    </source>
</evidence>
<feature type="binding site" evidence="12">
    <location>
        <begin position="192"/>
        <end position="197"/>
    </location>
    <ligand>
        <name>UTP</name>
        <dbReference type="ChEBI" id="CHEBI:46398"/>
    </ligand>
</feature>
<dbReference type="PANTHER" id="PTHR11550:SF0">
    <property type="entry name" value="CTP SYNTHASE-RELATED"/>
    <property type="match status" value="1"/>
</dbReference>
<keyword evidence="9 12" id="KW-0665">Pyrimidine biosynthesis</keyword>
<comment type="subunit">
    <text evidence="12">Homotetramer.</text>
</comment>
<dbReference type="InterPro" id="IPR033828">
    <property type="entry name" value="GATase1_CTP_Synthase"/>
</dbReference>
<evidence type="ECO:0000256" key="1">
    <source>
        <dbReference type="ARBA" id="ARBA00005171"/>
    </source>
</evidence>
<comment type="catalytic activity">
    <reaction evidence="12">
        <text>UTP + NH4(+) + ATP = CTP + ADP + phosphate + 2 H(+)</text>
        <dbReference type="Rhea" id="RHEA:16597"/>
        <dbReference type="ChEBI" id="CHEBI:15378"/>
        <dbReference type="ChEBI" id="CHEBI:28938"/>
        <dbReference type="ChEBI" id="CHEBI:30616"/>
        <dbReference type="ChEBI" id="CHEBI:37563"/>
        <dbReference type="ChEBI" id="CHEBI:43474"/>
        <dbReference type="ChEBI" id="CHEBI:46398"/>
        <dbReference type="ChEBI" id="CHEBI:456216"/>
    </reaction>
</comment>
<feature type="binding site" evidence="12">
    <location>
        <position position="360"/>
    </location>
    <ligand>
        <name>L-glutamine</name>
        <dbReference type="ChEBI" id="CHEBI:58359"/>
    </ligand>
</feature>
<dbReference type="SUPFAM" id="SSF52317">
    <property type="entry name" value="Class I glutamine amidotransferase-like"/>
    <property type="match status" value="1"/>
</dbReference>
<name>A0A5C5U2F9_9GAMM</name>
<feature type="binding site" evidence="12">
    <location>
        <position position="19"/>
    </location>
    <ligand>
        <name>CTP</name>
        <dbReference type="ChEBI" id="CHEBI:37563"/>
        <note>allosteric inhibitor</note>
    </ligand>
</feature>
<comment type="function">
    <text evidence="11 12">Catalyzes the ATP-dependent amination of UTP to CTP with either L-glutamine or ammonia as the source of nitrogen. Regulates intracellular CTP levels through interactions with the four ribonucleotide triphosphates.</text>
</comment>
<evidence type="ECO:0000256" key="11">
    <source>
        <dbReference type="ARBA" id="ARBA00059148"/>
    </source>
</evidence>
<feature type="binding site" evidence="12">
    <location>
        <begin position="388"/>
        <end position="391"/>
    </location>
    <ligand>
        <name>L-glutamine</name>
        <dbReference type="ChEBI" id="CHEBI:58359"/>
    </ligand>
</feature>
<feature type="binding site" evidence="12">
    <location>
        <position position="77"/>
    </location>
    <ligand>
        <name>ATP</name>
        <dbReference type="ChEBI" id="CHEBI:30616"/>
    </ligand>
</feature>
<dbReference type="GO" id="GO:0042802">
    <property type="term" value="F:identical protein binding"/>
    <property type="evidence" value="ECO:0007669"/>
    <property type="project" value="TreeGrafter"/>
</dbReference>
<feature type="active site" evidence="12">
    <location>
        <position position="525"/>
    </location>
</feature>
<comment type="catalytic activity">
    <reaction evidence="12">
        <text>L-glutamine + H2O = L-glutamate + NH4(+)</text>
        <dbReference type="Rhea" id="RHEA:15889"/>
        <dbReference type="ChEBI" id="CHEBI:15377"/>
        <dbReference type="ChEBI" id="CHEBI:28938"/>
        <dbReference type="ChEBI" id="CHEBI:29985"/>
        <dbReference type="ChEBI" id="CHEBI:58359"/>
    </reaction>
</comment>
<comment type="miscellaneous">
    <text evidence="12">CTPSs have evolved a hybrid strategy for distinguishing between UTP and CTP. The overlapping regions of the product feedback inhibitory and substrate sites recognize a common feature in both compounds, the triphosphate moiety. To differentiate isosteric substrate and product pyrimidine rings, an additional pocket far from the expected kinase/ligase catalytic site, specifically recognizes the cytosine and ribose portions of the product inhibitor.</text>
</comment>
<dbReference type="GO" id="GO:0003883">
    <property type="term" value="F:CTP synthase activity"/>
    <property type="evidence" value="ECO:0007669"/>
    <property type="project" value="UniProtKB-UniRule"/>
</dbReference>
<dbReference type="FunFam" id="3.40.50.300:FF:000009">
    <property type="entry name" value="CTP synthase"/>
    <property type="match status" value="1"/>
</dbReference>
<dbReference type="Gene3D" id="3.40.50.300">
    <property type="entry name" value="P-loop containing nucleotide triphosphate hydrolases"/>
    <property type="match status" value="1"/>
</dbReference>
<dbReference type="Pfam" id="PF00117">
    <property type="entry name" value="GATase"/>
    <property type="match status" value="1"/>
</dbReference>
<feature type="binding site" evidence="12">
    <location>
        <position position="19"/>
    </location>
    <ligand>
        <name>UTP</name>
        <dbReference type="ChEBI" id="CHEBI:46398"/>
    </ligand>
</feature>
<accession>A0A5C5U2F9</accession>
<evidence type="ECO:0000256" key="8">
    <source>
        <dbReference type="ARBA" id="ARBA00022962"/>
    </source>
</evidence>
<evidence type="ECO:0000256" key="5">
    <source>
        <dbReference type="ARBA" id="ARBA00022741"/>
    </source>
</evidence>
<feature type="binding site" evidence="12">
    <location>
        <position position="145"/>
    </location>
    <ligand>
        <name>Mg(2+)</name>
        <dbReference type="ChEBI" id="CHEBI:18420"/>
    </ligand>
</feature>
<feature type="region of interest" description="Amidoligase domain" evidence="12">
    <location>
        <begin position="1"/>
        <end position="271"/>
    </location>
</feature>
<dbReference type="GO" id="GO:0005524">
    <property type="term" value="F:ATP binding"/>
    <property type="evidence" value="ECO:0007669"/>
    <property type="project" value="UniProtKB-KW"/>
</dbReference>
<evidence type="ECO:0000313" key="15">
    <source>
        <dbReference type="EMBL" id="TWT20553.1"/>
    </source>
</evidence>
<organism evidence="15 16">
    <name type="scientific">Luteimonas wenzhouensis</name>
    <dbReference type="NCBI Taxonomy" id="2599615"/>
    <lineage>
        <taxon>Bacteria</taxon>
        <taxon>Pseudomonadati</taxon>
        <taxon>Pseudomonadota</taxon>
        <taxon>Gammaproteobacteria</taxon>
        <taxon>Lysobacterales</taxon>
        <taxon>Lysobacteraceae</taxon>
        <taxon>Luteimonas</taxon>
    </lineage>
</organism>
<comment type="catalytic activity">
    <reaction evidence="10 12">
        <text>UTP + L-glutamine + ATP + H2O = CTP + L-glutamate + ADP + phosphate + 2 H(+)</text>
        <dbReference type="Rhea" id="RHEA:26426"/>
        <dbReference type="ChEBI" id="CHEBI:15377"/>
        <dbReference type="ChEBI" id="CHEBI:15378"/>
        <dbReference type="ChEBI" id="CHEBI:29985"/>
        <dbReference type="ChEBI" id="CHEBI:30616"/>
        <dbReference type="ChEBI" id="CHEBI:37563"/>
        <dbReference type="ChEBI" id="CHEBI:43474"/>
        <dbReference type="ChEBI" id="CHEBI:46398"/>
        <dbReference type="ChEBI" id="CHEBI:58359"/>
        <dbReference type="ChEBI" id="CHEBI:456216"/>
        <dbReference type="EC" id="6.3.4.2"/>
    </reaction>
</comment>
<comment type="caution">
    <text evidence="15">The sequence shown here is derived from an EMBL/GenBank/DDBJ whole genome shotgun (WGS) entry which is preliminary data.</text>
</comment>
<protein>
    <recommendedName>
        <fullName evidence="12">CTP synthase</fullName>
        <ecNumber evidence="12">6.3.4.2</ecNumber>
    </recommendedName>
    <alternativeName>
        <fullName evidence="12">Cytidine 5'-triphosphate synthase</fullName>
    </alternativeName>
    <alternativeName>
        <fullName evidence="12">Cytidine triphosphate synthetase</fullName>
        <shortName evidence="12">CTP synthetase</shortName>
        <shortName evidence="12">CTPS</shortName>
    </alternativeName>
    <alternativeName>
        <fullName evidence="12">UTP--ammonia ligase</fullName>
    </alternativeName>
</protein>
<dbReference type="InterPro" id="IPR029062">
    <property type="entry name" value="Class_I_gatase-like"/>
</dbReference>
<dbReference type="InterPro" id="IPR027417">
    <property type="entry name" value="P-loop_NTPase"/>
</dbReference>
<feature type="binding site" evidence="12">
    <location>
        <begin position="152"/>
        <end position="154"/>
    </location>
    <ligand>
        <name>CTP</name>
        <dbReference type="ChEBI" id="CHEBI:37563"/>
        <note>allosteric inhibitor</note>
    </ligand>
</feature>
<dbReference type="UniPathway" id="UPA00159">
    <property type="reaction ID" value="UER00277"/>
</dbReference>
<dbReference type="GO" id="GO:0004359">
    <property type="term" value="F:glutaminase activity"/>
    <property type="evidence" value="ECO:0007669"/>
    <property type="project" value="RHEA"/>
</dbReference>
<dbReference type="NCBIfam" id="TIGR00337">
    <property type="entry name" value="PyrG"/>
    <property type="match status" value="1"/>
</dbReference>
<evidence type="ECO:0000256" key="12">
    <source>
        <dbReference type="HAMAP-Rule" id="MF_01227"/>
    </source>
</evidence>
<dbReference type="EC" id="6.3.4.2" evidence="12"/>